<sequence length="695" mass="76577">MQRIAKVASTQEDPWAKYDMAKLKLEKIKRHQYDPNTEKWSMDESIVRVQTAPFDEGAMRQCYRLKKLSQLPKDATNHSYHSIDWNKAPNYVAKTYKTEDGSVNTSEEGRAACFGDIKLQYEAAKWAHEFNGCNPPKKIHIIRAYAIEFVDREKSPIMTVERFIEGTDEYGVGYVKHNTNSGFVDHDMNRLTPQIFSAYSFYSSEGTRMVVDIQGVGDLYTDPQVHSIDLQFGEADLGIRGFALFFRSFKHANLATALGVPKFELSRNEILLQTTHSSESFEGTITKKGEAAASPPAVEDRKESMAMVQDAARFARMLQANMDKQGGKKEEEKAGGDKVAPLGVTRSKRGSVERRKTKFVKASIDLDEEDGDEDEETESPEFMKRLRSQSTEDYALNSLLFALNPPADPYAYLNDVDTAALDNRHVAHKVLTPGPSTISIIGRVHFEIATLYGSGRFEDDNEDGTIDKESAFYHVCRGAGLGYGPACITLARHFMGLDTDDVCAGLGSVLQGAGGGSTEAQMLLEKAAGCDDEAAVEAISMMLQFFKDTTDLEAKIIYCEKCLGGEGGDGGVCFEVGDKVTAAYGGGDSWYEAEVREVSADGKNIRVFYVEDEEEETLPATYVKKEGDGGGGGEEAKEAKSSGLEKYEVYEILADSLMAKGQEEKAREYYGMGGEAAAEAGKMRKATDLQMKAEG</sequence>
<dbReference type="GO" id="GO:0005524">
    <property type="term" value="F:ATP binding"/>
    <property type="evidence" value="ECO:0007669"/>
    <property type="project" value="UniProtKB-KW"/>
</dbReference>
<dbReference type="Pfam" id="PF02816">
    <property type="entry name" value="Alpha_kinase"/>
    <property type="match status" value="1"/>
</dbReference>
<dbReference type="PANTHER" id="PTHR45992">
    <property type="entry name" value="EUKARYOTIC ELONGATION FACTOR 2 KINASE-RELATED"/>
    <property type="match status" value="1"/>
</dbReference>
<dbReference type="AlphaFoldDB" id="A0A9W7EM21"/>
<evidence type="ECO:0000256" key="3">
    <source>
        <dbReference type="ARBA" id="ARBA00022741"/>
    </source>
</evidence>
<feature type="domain" description="Alpha-type protein kinase" evidence="7">
    <location>
        <begin position="32"/>
        <end position="268"/>
    </location>
</feature>
<dbReference type="GO" id="GO:0004674">
    <property type="term" value="F:protein serine/threonine kinase activity"/>
    <property type="evidence" value="ECO:0007669"/>
    <property type="project" value="UniProtKB-KW"/>
</dbReference>
<dbReference type="GO" id="GO:1903013">
    <property type="term" value="P:response to differentiation-inducing factor 1"/>
    <property type="evidence" value="ECO:0007669"/>
    <property type="project" value="TreeGrafter"/>
</dbReference>
<keyword evidence="1" id="KW-0723">Serine/threonine-protein kinase</keyword>
<protein>
    <recommendedName>
        <fullName evidence="7">Alpha-type protein kinase domain-containing protein</fullName>
    </recommendedName>
</protein>
<keyword evidence="2" id="KW-0808">Transferase</keyword>
<keyword evidence="3" id="KW-0547">Nucleotide-binding</keyword>
<keyword evidence="5" id="KW-0067">ATP-binding</keyword>
<keyword evidence="4" id="KW-0418">Kinase</keyword>
<comment type="caution">
    <text evidence="8">The sequence shown here is derived from an EMBL/GenBank/DDBJ whole genome shotgun (WGS) entry which is preliminary data.</text>
</comment>
<dbReference type="SMART" id="SM00811">
    <property type="entry name" value="Alpha_kinase"/>
    <property type="match status" value="1"/>
</dbReference>
<dbReference type="Gene3D" id="3.20.200.10">
    <property type="entry name" value="MHCK/EF2 kinase"/>
    <property type="match status" value="1"/>
</dbReference>
<reference evidence="9" key="1">
    <citation type="journal article" date="2023" name="Commun. Biol.">
        <title>Genome analysis of Parmales, the sister group of diatoms, reveals the evolutionary specialization of diatoms from phago-mixotrophs to photoautotrophs.</title>
        <authorList>
            <person name="Ban H."/>
            <person name="Sato S."/>
            <person name="Yoshikawa S."/>
            <person name="Yamada K."/>
            <person name="Nakamura Y."/>
            <person name="Ichinomiya M."/>
            <person name="Sato N."/>
            <person name="Blanc-Mathieu R."/>
            <person name="Endo H."/>
            <person name="Kuwata A."/>
            <person name="Ogata H."/>
        </authorList>
    </citation>
    <scope>NUCLEOTIDE SEQUENCE [LARGE SCALE GENOMIC DNA]</scope>
</reference>
<evidence type="ECO:0000313" key="8">
    <source>
        <dbReference type="EMBL" id="GMH83522.1"/>
    </source>
</evidence>
<feature type="compositionally biased region" description="Basic and acidic residues" evidence="6">
    <location>
        <begin position="325"/>
        <end position="336"/>
    </location>
</feature>
<feature type="region of interest" description="Disordered" evidence="6">
    <location>
        <begin position="279"/>
        <end position="301"/>
    </location>
</feature>
<evidence type="ECO:0000256" key="1">
    <source>
        <dbReference type="ARBA" id="ARBA00022527"/>
    </source>
</evidence>
<dbReference type="InterPro" id="IPR011009">
    <property type="entry name" value="Kinase-like_dom_sf"/>
</dbReference>
<proteinExistence type="predicted"/>
<feature type="region of interest" description="Disordered" evidence="6">
    <location>
        <begin position="323"/>
        <end position="342"/>
    </location>
</feature>
<evidence type="ECO:0000256" key="5">
    <source>
        <dbReference type="ARBA" id="ARBA00022840"/>
    </source>
</evidence>
<evidence type="ECO:0000256" key="6">
    <source>
        <dbReference type="SAM" id="MobiDB-lite"/>
    </source>
</evidence>
<dbReference type="EMBL" id="BLQM01000329">
    <property type="protein sequence ID" value="GMH83522.1"/>
    <property type="molecule type" value="Genomic_DNA"/>
</dbReference>
<gene>
    <name evidence="8" type="ORF">TL16_g09627</name>
</gene>
<dbReference type="InterPro" id="IPR004166">
    <property type="entry name" value="a-kinase_dom"/>
</dbReference>
<dbReference type="PANTHER" id="PTHR45992:SF2">
    <property type="entry name" value="EUKARYOTIC ELONGATION FACTOR 2 KINASE"/>
    <property type="match status" value="1"/>
</dbReference>
<evidence type="ECO:0000313" key="9">
    <source>
        <dbReference type="Proteomes" id="UP001162640"/>
    </source>
</evidence>
<dbReference type="Proteomes" id="UP001162640">
    <property type="component" value="Unassembled WGS sequence"/>
</dbReference>
<accession>A0A9W7EM21</accession>
<evidence type="ECO:0000259" key="7">
    <source>
        <dbReference type="PROSITE" id="PS51158"/>
    </source>
</evidence>
<dbReference type="Gene3D" id="2.30.30.140">
    <property type="match status" value="1"/>
</dbReference>
<dbReference type="SUPFAM" id="SSF63748">
    <property type="entry name" value="Tudor/PWWP/MBT"/>
    <property type="match status" value="1"/>
</dbReference>
<dbReference type="Gene3D" id="3.30.200.20">
    <property type="entry name" value="Phosphorylase Kinase, domain 1"/>
    <property type="match status" value="1"/>
</dbReference>
<dbReference type="PROSITE" id="PS51158">
    <property type="entry name" value="ALPHA_KINASE"/>
    <property type="match status" value="1"/>
</dbReference>
<dbReference type="InterPro" id="IPR051852">
    <property type="entry name" value="Alpha-type_PK"/>
</dbReference>
<dbReference type="SUPFAM" id="SSF56112">
    <property type="entry name" value="Protein kinase-like (PK-like)"/>
    <property type="match status" value="1"/>
</dbReference>
<name>A0A9W7EM21_9STRA</name>
<dbReference type="GO" id="GO:0031037">
    <property type="term" value="P:myosin II filament disassembly"/>
    <property type="evidence" value="ECO:0007669"/>
    <property type="project" value="TreeGrafter"/>
</dbReference>
<evidence type="ECO:0000256" key="4">
    <source>
        <dbReference type="ARBA" id="ARBA00022777"/>
    </source>
</evidence>
<organism evidence="8 9">
    <name type="scientific">Triparma laevis f. inornata</name>
    <dbReference type="NCBI Taxonomy" id="1714386"/>
    <lineage>
        <taxon>Eukaryota</taxon>
        <taxon>Sar</taxon>
        <taxon>Stramenopiles</taxon>
        <taxon>Ochrophyta</taxon>
        <taxon>Bolidophyceae</taxon>
        <taxon>Parmales</taxon>
        <taxon>Triparmaceae</taxon>
        <taxon>Triparma</taxon>
    </lineage>
</organism>
<evidence type="ECO:0000256" key="2">
    <source>
        <dbReference type="ARBA" id="ARBA00022679"/>
    </source>
</evidence>